<evidence type="ECO:0000259" key="9">
    <source>
        <dbReference type="Pfam" id="PF07962"/>
    </source>
</evidence>
<comment type="function">
    <text evidence="7">Plays an important role in the control of DNA replication and the maintenance of replication fork stability.</text>
</comment>
<keyword evidence="6 7" id="KW-0131">Cell cycle</keyword>
<dbReference type="FunCoup" id="A0A6P7WYN3">
    <property type="interactions" value="2504"/>
</dbReference>
<protein>
    <recommendedName>
        <fullName evidence="3 7">TIMELESS-interacting protein</fullName>
    </recommendedName>
</protein>
<comment type="subcellular location">
    <subcellularLocation>
        <location evidence="1 7">Nucleus</location>
    </subcellularLocation>
</comment>
<evidence type="ECO:0000313" key="10">
    <source>
        <dbReference type="Proteomes" id="UP000515156"/>
    </source>
</evidence>
<organism evidence="10 11">
    <name type="scientific">Microcaecilia unicolor</name>
    <dbReference type="NCBI Taxonomy" id="1415580"/>
    <lineage>
        <taxon>Eukaryota</taxon>
        <taxon>Metazoa</taxon>
        <taxon>Chordata</taxon>
        <taxon>Craniata</taxon>
        <taxon>Vertebrata</taxon>
        <taxon>Euteleostomi</taxon>
        <taxon>Amphibia</taxon>
        <taxon>Gymnophiona</taxon>
        <taxon>Siphonopidae</taxon>
        <taxon>Microcaecilia</taxon>
    </lineage>
</organism>
<dbReference type="GO" id="GO:0031297">
    <property type="term" value="P:replication fork processing"/>
    <property type="evidence" value="ECO:0007669"/>
    <property type="project" value="UniProtKB-UniRule"/>
</dbReference>
<dbReference type="Pfam" id="PF07962">
    <property type="entry name" value="Swi3"/>
    <property type="match status" value="1"/>
</dbReference>
<dbReference type="GeneID" id="115459668"/>
<name>A0A6P7WYN3_9AMPH</name>
<evidence type="ECO:0000256" key="3">
    <source>
        <dbReference type="ARBA" id="ARBA00018750"/>
    </source>
</evidence>
<comment type="similarity">
    <text evidence="2 7">Belongs to the CSM3 family.</text>
</comment>
<evidence type="ECO:0000256" key="2">
    <source>
        <dbReference type="ARBA" id="ARBA00006075"/>
    </source>
</evidence>
<dbReference type="PANTHER" id="PTHR13220:SF11">
    <property type="entry name" value="TIMELESS-INTERACTING PROTEIN"/>
    <property type="match status" value="1"/>
</dbReference>
<evidence type="ECO:0000256" key="1">
    <source>
        <dbReference type="ARBA" id="ARBA00004123"/>
    </source>
</evidence>
<evidence type="ECO:0000313" key="11">
    <source>
        <dbReference type="RefSeq" id="XP_030045338.1"/>
    </source>
</evidence>
<evidence type="ECO:0000256" key="4">
    <source>
        <dbReference type="ARBA" id="ARBA00022763"/>
    </source>
</evidence>
<gene>
    <name evidence="11" type="primary">LOC115459668</name>
</gene>
<reference evidence="11" key="1">
    <citation type="submission" date="2025-08" db="UniProtKB">
        <authorList>
            <consortium name="RefSeq"/>
        </authorList>
    </citation>
    <scope>IDENTIFICATION</scope>
</reference>
<evidence type="ECO:0000256" key="5">
    <source>
        <dbReference type="ARBA" id="ARBA00023242"/>
    </source>
</evidence>
<dbReference type="InterPro" id="IPR012923">
    <property type="entry name" value="Csm3"/>
</dbReference>
<feature type="domain" description="Chromosome segregation in meiosis protein 3" evidence="9">
    <location>
        <begin position="70"/>
        <end position="150"/>
    </location>
</feature>
<feature type="region of interest" description="Disordered" evidence="8">
    <location>
        <begin position="1"/>
        <end position="56"/>
    </location>
</feature>
<evidence type="ECO:0000256" key="6">
    <source>
        <dbReference type="ARBA" id="ARBA00023306"/>
    </source>
</evidence>
<keyword evidence="4 7" id="KW-0227">DNA damage</keyword>
<dbReference type="AlphaFoldDB" id="A0A6P7WYN3"/>
<keyword evidence="10" id="KW-1185">Reference proteome</keyword>
<sequence length="196" mass="22533">MVDPFENNLFDLPDYEHTEDESFPPLPPPRGAEDEAEHLINGVEDGNGDDSPAEETPVTVRKAVKRPRPKLDAQRLVSERGLPALRHMFDEIKFRGKGHEAEDLKTLIRHMEHWAHRLFPKLQFDDFVDRMETLGNKKEVQTCLKRIRLDVPIIHEDFVPDQEGANIGLDEARRIWSCSLKVCNRILPPHPHLASS</sequence>
<dbReference type="InParanoid" id="A0A6P7WYN3"/>
<evidence type="ECO:0000256" key="7">
    <source>
        <dbReference type="RuleBase" id="RU366049"/>
    </source>
</evidence>
<dbReference type="PANTHER" id="PTHR13220">
    <property type="entry name" value="TIMELESS INTERACTING-RELATED"/>
    <property type="match status" value="1"/>
</dbReference>
<dbReference type="GO" id="GO:0043111">
    <property type="term" value="P:replication fork arrest"/>
    <property type="evidence" value="ECO:0007669"/>
    <property type="project" value="TreeGrafter"/>
</dbReference>
<dbReference type="GO" id="GO:0006974">
    <property type="term" value="P:DNA damage response"/>
    <property type="evidence" value="ECO:0007669"/>
    <property type="project" value="UniProtKB-KW"/>
</dbReference>
<dbReference type="GO" id="GO:0000076">
    <property type="term" value="P:DNA replication checkpoint signaling"/>
    <property type="evidence" value="ECO:0007669"/>
    <property type="project" value="UniProtKB-UniRule"/>
</dbReference>
<dbReference type="OrthoDB" id="437078at2759"/>
<dbReference type="KEGG" id="muo:115459668"/>
<evidence type="ECO:0000256" key="8">
    <source>
        <dbReference type="SAM" id="MobiDB-lite"/>
    </source>
</evidence>
<dbReference type="Proteomes" id="UP000515156">
    <property type="component" value="Unplaced"/>
</dbReference>
<keyword evidence="5 7" id="KW-0539">Nucleus</keyword>
<dbReference type="InterPro" id="IPR040038">
    <property type="entry name" value="TIPIN/Csm3/Swi3"/>
</dbReference>
<dbReference type="RefSeq" id="XP_030045338.1">
    <property type="nucleotide sequence ID" value="XM_030189478.1"/>
</dbReference>
<dbReference type="GO" id="GO:0003677">
    <property type="term" value="F:DNA binding"/>
    <property type="evidence" value="ECO:0007669"/>
    <property type="project" value="TreeGrafter"/>
</dbReference>
<accession>A0A6P7WYN3</accession>
<dbReference type="GO" id="GO:0031298">
    <property type="term" value="C:replication fork protection complex"/>
    <property type="evidence" value="ECO:0007669"/>
    <property type="project" value="TreeGrafter"/>
</dbReference>
<proteinExistence type="inferred from homology"/>